<dbReference type="RefSeq" id="WP_065158549.1">
    <property type="nucleotide sequence ID" value="NZ_LZLQ01000066.1"/>
</dbReference>
<proteinExistence type="inferred from homology"/>
<comment type="similarity">
    <text evidence="1">Belongs to the mycobacterial PPE family.</text>
</comment>
<dbReference type="Pfam" id="PF12484">
    <property type="entry name" value="PPE-SVP"/>
    <property type="match status" value="1"/>
</dbReference>
<comment type="caution">
    <text evidence="4">The sequence shown here is derived from an EMBL/GenBank/DDBJ whole genome shotgun (WGS) entry which is preliminary data.</text>
</comment>
<dbReference type="FunFam" id="1.20.1260.20:FF:000001">
    <property type="entry name" value="PPE family protein PPE41"/>
    <property type="match status" value="1"/>
</dbReference>
<feature type="domain" description="PPE family C-terminal" evidence="3">
    <location>
        <begin position="298"/>
        <end position="376"/>
    </location>
</feature>
<evidence type="ECO:0000259" key="2">
    <source>
        <dbReference type="Pfam" id="PF00823"/>
    </source>
</evidence>
<dbReference type="Proteomes" id="UP000093629">
    <property type="component" value="Unassembled WGS sequence"/>
</dbReference>
<dbReference type="InterPro" id="IPR000030">
    <property type="entry name" value="PPE_dom"/>
</dbReference>
<reference evidence="5" key="1">
    <citation type="submission" date="2016-06" db="EMBL/GenBank/DDBJ databases">
        <authorList>
            <person name="Sutton G."/>
            <person name="Brinkac L."/>
            <person name="Sanka R."/>
            <person name="Adams M."/>
            <person name="Lau E."/>
            <person name="Garcia-Basteiro A."/>
            <person name="Lopez-Varela E."/>
            <person name="Palencia S."/>
        </authorList>
    </citation>
    <scope>NUCLEOTIDE SEQUENCE [LARGE SCALE GENOMIC DNA]</scope>
    <source>
        <strain evidence="5">1245139.5</strain>
    </source>
</reference>
<dbReference type="SUPFAM" id="SSF140459">
    <property type="entry name" value="PE/PPE dimer-like"/>
    <property type="match status" value="1"/>
</dbReference>
<dbReference type="AlphaFoldDB" id="A0A1A3N3M3"/>
<protein>
    <recommendedName>
        <fullName evidence="6">PPE family protein</fullName>
    </recommendedName>
</protein>
<dbReference type="OrthoDB" id="4752359at2"/>
<dbReference type="PANTHER" id="PTHR46766:SF1">
    <property type="entry name" value="GLUTAMINE-RICH PROTEIN 2"/>
    <property type="match status" value="1"/>
</dbReference>
<evidence type="ECO:0000313" key="5">
    <source>
        <dbReference type="Proteomes" id="UP000093629"/>
    </source>
</evidence>
<keyword evidence="5" id="KW-1185">Reference proteome</keyword>
<gene>
    <name evidence="4" type="ORF">A5636_03645</name>
</gene>
<sequence length="384" mass="37060">MDFGALPPEINSARMYSGAGAGPLLSASFAWDELATELRAAASAYAATISGLTSGPWLGPAAIAAAGAASPYAVWMSATAAQAEEAAAQARTAVSAYEAAYAMTVPPGVVTANRVLLATMVATNFFGQNSPAIAAIEAHYSEMWAQDAAAMYSYAAGSASASALTPFQAPPQVTNPAGTAAQAAAVSQTTGEAAATQTKLASLVNSVPTTLRGMSTPASLSSAPTAAAGMPIPTSSGDMANYLNIAVMPLFALSSLLGIAQTMQGLTAAAAQQAAEVAAGAAEAAAAGAEAAGAGALGAMGQAASLGSLSVPAAWTSVIPNAHLTGISSALPGAGGGSGMGTVPPSLLGGIPRGVAAQGPGAGPRYGMVPTVMAQPPSAGYGTV</sequence>
<dbReference type="GO" id="GO:0052572">
    <property type="term" value="P:response to host immune response"/>
    <property type="evidence" value="ECO:0007669"/>
    <property type="project" value="TreeGrafter"/>
</dbReference>
<evidence type="ECO:0000259" key="3">
    <source>
        <dbReference type="Pfam" id="PF12484"/>
    </source>
</evidence>
<dbReference type="InterPro" id="IPR022171">
    <property type="entry name" value="PPE_C"/>
</dbReference>
<name>A0A1A3N3M3_MYCAS</name>
<evidence type="ECO:0008006" key="6">
    <source>
        <dbReference type="Google" id="ProtNLM"/>
    </source>
</evidence>
<dbReference type="Pfam" id="PF00823">
    <property type="entry name" value="PPE"/>
    <property type="match status" value="1"/>
</dbReference>
<evidence type="ECO:0000256" key="1">
    <source>
        <dbReference type="ARBA" id="ARBA00010652"/>
    </source>
</evidence>
<organism evidence="4 5">
    <name type="scientific">Mycobacterium asiaticum</name>
    <dbReference type="NCBI Taxonomy" id="1790"/>
    <lineage>
        <taxon>Bacteria</taxon>
        <taxon>Bacillati</taxon>
        <taxon>Actinomycetota</taxon>
        <taxon>Actinomycetes</taxon>
        <taxon>Mycobacteriales</taxon>
        <taxon>Mycobacteriaceae</taxon>
        <taxon>Mycobacterium</taxon>
    </lineage>
</organism>
<accession>A0A1A3N3M3</accession>
<dbReference type="Gene3D" id="1.20.1260.20">
    <property type="entry name" value="PPE superfamily"/>
    <property type="match status" value="1"/>
</dbReference>
<dbReference type="EMBL" id="LZLQ01000066">
    <property type="protein sequence ID" value="OBK16396.1"/>
    <property type="molecule type" value="Genomic_DNA"/>
</dbReference>
<dbReference type="PANTHER" id="PTHR46766">
    <property type="entry name" value="GLUTAMINE-RICH PROTEIN 2"/>
    <property type="match status" value="1"/>
</dbReference>
<evidence type="ECO:0000313" key="4">
    <source>
        <dbReference type="EMBL" id="OBK16396.1"/>
    </source>
</evidence>
<dbReference type="InterPro" id="IPR038332">
    <property type="entry name" value="PPE_sf"/>
</dbReference>
<feature type="domain" description="PPE" evidence="2">
    <location>
        <begin position="2"/>
        <end position="164"/>
    </location>
</feature>